<proteinExistence type="predicted"/>
<organism evidence="2 3">
    <name type="scientific">Amblyomma americanum</name>
    <name type="common">Lone star tick</name>
    <dbReference type="NCBI Taxonomy" id="6943"/>
    <lineage>
        <taxon>Eukaryota</taxon>
        <taxon>Metazoa</taxon>
        <taxon>Ecdysozoa</taxon>
        <taxon>Arthropoda</taxon>
        <taxon>Chelicerata</taxon>
        <taxon>Arachnida</taxon>
        <taxon>Acari</taxon>
        <taxon>Parasitiformes</taxon>
        <taxon>Ixodida</taxon>
        <taxon>Ixodoidea</taxon>
        <taxon>Ixodidae</taxon>
        <taxon>Amblyomminae</taxon>
        <taxon>Amblyomma</taxon>
    </lineage>
</organism>
<sequence>MASPSKSLSVNFFACCILVLCALLVILLPILGQLWQVVPELRSVETACRFQGLFLAMAAVCGLAAYCYRSSKLHVLVVSCAVLAVVAACLTAVLFAYKLLLLLQLIEAPATSEVTLDNLAAVLLITLLSADVIALLATLAVTVCCVVFVTRTKRMRCLTEYEEAGRGRREYAPGLPPRRPRGSVDAPILTAARYHTTDREPVYSLPSKKGGYQDEPRLVMAPDDAPVLHLGRQPPGTVYVLPPGSLVMINSH</sequence>
<comment type="caution">
    <text evidence="2">The sequence shown here is derived from an EMBL/GenBank/DDBJ whole genome shotgun (WGS) entry which is preliminary data.</text>
</comment>
<keyword evidence="1" id="KW-1133">Transmembrane helix</keyword>
<dbReference type="AlphaFoldDB" id="A0AAQ4D2S7"/>
<reference evidence="2 3" key="1">
    <citation type="journal article" date="2023" name="Arcadia Sci">
        <title>De novo assembly of a long-read Amblyomma americanum tick genome.</title>
        <authorList>
            <person name="Chou S."/>
            <person name="Poskanzer K.E."/>
            <person name="Rollins M."/>
            <person name="Thuy-Boun P.S."/>
        </authorList>
    </citation>
    <scope>NUCLEOTIDE SEQUENCE [LARGE SCALE GENOMIC DNA]</scope>
    <source>
        <strain evidence="2">F_SG_1</strain>
        <tissue evidence="2">Salivary glands</tissue>
    </source>
</reference>
<dbReference type="Proteomes" id="UP001321473">
    <property type="component" value="Unassembled WGS sequence"/>
</dbReference>
<protein>
    <submittedName>
        <fullName evidence="2">Uncharacterized protein</fullName>
    </submittedName>
</protein>
<feature type="transmembrane region" description="Helical" evidence="1">
    <location>
        <begin position="120"/>
        <end position="149"/>
    </location>
</feature>
<dbReference type="EMBL" id="JARKHS020035916">
    <property type="protein sequence ID" value="KAK8756767.1"/>
    <property type="molecule type" value="Genomic_DNA"/>
</dbReference>
<accession>A0AAQ4D2S7</accession>
<evidence type="ECO:0000313" key="2">
    <source>
        <dbReference type="EMBL" id="KAK8756767.1"/>
    </source>
</evidence>
<feature type="transmembrane region" description="Helical" evidence="1">
    <location>
        <begin position="50"/>
        <end position="68"/>
    </location>
</feature>
<keyword evidence="1" id="KW-0472">Membrane</keyword>
<feature type="transmembrane region" description="Helical" evidence="1">
    <location>
        <begin position="12"/>
        <end position="30"/>
    </location>
</feature>
<evidence type="ECO:0000256" key="1">
    <source>
        <dbReference type="SAM" id="Phobius"/>
    </source>
</evidence>
<gene>
    <name evidence="2" type="ORF">V5799_000535</name>
</gene>
<name>A0AAQ4D2S7_AMBAM</name>
<keyword evidence="1" id="KW-0812">Transmembrane</keyword>
<feature type="transmembrane region" description="Helical" evidence="1">
    <location>
        <begin position="75"/>
        <end position="100"/>
    </location>
</feature>
<keyword evidence="3" id="KW-1185">Reference proteome</keyword>
<evidence type="ECO:0000313" key="3">
    <source>
        <dbReference type="Proteomes" id="UP001321473"/>
    </source>
</evidence>